<gene>
    <name evidence="1" type="ORF">XNOV1_A004991</name>
</gene>
<dbReference type="EMBL" id="OY660864">
    <property type="protein sequence ID" value="CAJ1049601.1"/>
    <property type="molecule type" value="Genomic_DNA"/>
</dbReference>
<evidence type="ECO:0000313" key="2">
    <source>
        <dbReference type="Proteomes" id="UP001178508"/>
    </source>
</evidence>
<proteinExistence type="predicted"/>
<keyword evidence="2" id="KW-1185">Reference proteome</keyword>
<protein>
    <submittedName>
        <fullName evidence="1">Uncharacterized protein</fullName>
    </submittedName>
</protein>
<name>A0AAV1ELI8_XYRNO</name>
<accession>A0AAV1ELI8</accession>
<reference evidence="1" key="1">
    <citation type="submission" date="2023-08" db="EMBL/GenBank/DDBJ databases">
        <authorList>
            <person name="Alioto T."/>
            <person name="Alioto T."/>
            <person name="Gomez Garrido J."/>
        </authorList>
    </citation>
    <scope>NUCLEOTIDE SEQUENCE</scope>
</reference>
<organism evidence="1 2">
    <name type="scientific">Xyrichtys novacula</name>
    <name type="common">Pearly razorfish</name>
    <name type="synonym">Hemipteronotus novacula</name>
    <dbReference type="NCBI Taxonomy" id="13765"/>
    <lineage>
        <taxon>Eukaryota</taxon>
        <taxon>Metazoa</taxon>
        <taxon>Chordata</taxon>
        <taxon>Craniata</taxon>
        <taxon>Vertebrata</taxon>
        <taxon>Euteleostomi</taxon>
        <taxon>Actinopterygii</taxon>
        <taxon>Neopterygii</taxon>
        <taxon>Teleostei</taxon>
        <taxon>Neoteleostei</taxon>
        <taxon>Acanthomorphata</taxon>
        <taxon>Eupercaria</taxon>
        <taxon>Labriformes</taxon>
        <taxon>Labridae</taxon>
        <taxon>Xyrichtys</taxon>
    </lineage>
</organism>
<dbReference type="AlphaFoldDB" id="A0AAV1ELI8"/>
<sequence>MIIHSERQLLSASKPLAWQTAGGVLTSPVRQLNKADSSTARCIHTPTQSIICQACKSGLLPAVWTQPITCCLIYPVSFLQIMRLLDLSEYYASSTDAVCLTVFMFKGLFFKRSRSANSDAHKSLFADQVKSLDWRLLNNSPTLQTGCHFTSSSVYRGGERERAAV</sequence>
<evidence type="ECO:0000313" key="1">
    <source>
        <dbReference type="EMBL" id="CAJ1049601.1"/>
    </source>
</evidence>
<dbReference type="Proteomes" id="UP001178508">
    <property type="component" value="Chromosome 1"/>
</dbReference>